<dbReference type="Pfam" id="PF14116">
    <property type="entry name" value="YyzF"/>
    <property type="match status" value="1"/>
</dbReference>
<dbReference type="RefSeq" id="WP_155112646.1">
    <property type="nucleotide sequence ID" value="NZ_WMIB01000011.1"/>
</dbReference>
<dbReference type="NCBIfam" id="TIGR04129">
    <property type="entry name" value="CxxH_BA5709"/>
    <property type="match status" value="1"/>
</dbReference>
<name>A0A7X2S5Z1_9BACI</name>
<protein>
    <submittedName>
        <fullName evidence="1">CxxH/CxxC protein</fullName>
    </submittedName>
</protein>
<dbReference type="InterPro" id="IPR025626">
    <property type="entry name" value="YyzF"/>
</dbReference>
<comment type="caution">
    <text evidence="1">The sequence shown here is derived from an EMBL/GenBank/DDBJ whole genome shotgun (WGS) entry which is preliminary data.</text>
</comment>
<dbReference type="OrthoDB" id="1652387at2"/>
<evidence type="ECO:0000313" key="1">
    <source>
        <dbReference type="EMBL" id="MTH54125.1"/>
    </source>
</evidence>
<organism evidence="1 2">
    <name type="scientific">Metabacillus mangrovi</name>
    <dbReference type="NCBI Taxonomy" id="1491830"/>
    <lineage>
        <taxon>Bacteria</taxon>
        <taxon>Bacillati</taxon>
        <taxon>Bacillota</taxon>
        <taxon>Bacilli</taxon>
        <taxon>Bacillales</taxon>
        <taxon>Bacillaceae</taxon>
        <taxon>Metabacillus</taxon>
    </lineage>
</organism>
<proteinExistence type="predicted"/>
<evidence type="ECO:0000313" key="2">
    <source>
        <dbReference type="Proteomes" id="UP000434639"/>
    </source>
</evidence>
<accession>A0A7X2S5Z1</accession>
<reference evidence="1 2" key="1">
    <citation type="journal article" date="2017" name="Int. J. Syst. Evol. Microbiol.">
        <title>Bacillus mangrovi sp. nov., isolated from a sediment sample from a mangrove forest.</title>
        <authorList>
            <person name="Gupta V."/>
            <person name="Singh P.K."/>
            <person name="Korpole S."/>
            <person name="Tanuku N.R.S."/>
            <person name="Pinnaka A.K."/>
        </authorList>
    </citation>
    <scope>NUCLEOTIDE SEQUENCE [LARGE SCALE GENOMIC DNA]</scope>
    <source>
        <strain evidence="1 2">KCTC 33872</strain>
    </source>
</reference>
<gene>
    <name evidence="1" type="ORF">GKZ89_11975</name>
</gene>
<dbReference type="Proteomes" id="UP000434639">
    <property type="component" value="Unassembled WGS sequence"/>
</dbReference>
<dbReference type="EMBL" id="WMIB01000011">
    <property type="protein sequence ID" value="MTH54125.1"/>
    <property type="molecule type" value="Genomic_DNA"/>
</dbReference>
<keyword evidence="2" id="KW-1185">Reference proteome</keyword>
<dbReference type="AlphaFoldDB" id="A0A7X2S5Z1"/>
<sequence length="51" mass="5708">MKACADHVETAIDMYVDEHELAPEIIKIEETNRLSTACELCENPAVYIVGE</sequence>